<dbReference type="InterPro" id="IPR010992">
    <property type="entry name" value="IHF-like_DNA-bd_dom_sf"/>
</dbReference>
<feature type="compositionally biased region" description="Polar residues" evidence="4">
    <location>
        <begin position="66"/>
        <end position="82"/>
    </location>
</feature>
<comment type="similarity">
    <text evidence="3">Belongs to the bacterial histone-like protein family.</text>
</comment>
<dbReference type="CDD" id="cd13831">
    <property type="entry name" value="HU"/>
    <property type="match status" value="1"/>
</dbReference>
<organism evidence="5 6">
    <name type="scientific">Nocardioides euryhalodurans</name>
    <dbReference type="NCBI Taxonomy" id="2518370"/>
    <lineage>
        <taxon>Bacteria</taxon>
        <taxon>Bacillati</taxon>
        <taxon>Actinomycetota</taxon>
        <taxon>Actinomycetes</taxon>
        <taxon>Propionibacteriales</taxon>
        <taxon>Nocardioidaceae</taxon>
        <taxon>Nocardioides</taxon>
    </lineage>
</organism>
<protein>
    <submittedName>
        <fullName evidence="5">HU family DNA-binding protein</fullName>
    </submittedName>
</protein>
<evidence type="ECO:0000313" key="5">
    <source>
        <dbReference type="EMBL" id="QBR92943.1"/>
    </source>
</evidence>
<feature type="region of interest" description="Disordered" evidence="4">
    <location>
        <begin position="59"/>
        <end position="97"/>
    </location>
</feature>
<dbReference type="InterPro" id="IPR020816">
    <property type="entry name" value="Histone-like_DNA-bd_CS"/>
</dbReference>
<keyword evidence="6" id="KW-1185">Reference proteome</keyword>
<proteinExistence type="inferred from homology"/>
<dbReference type="PANTHER" id="PTHR33175">
    <property type="entry name" value="DNA-BINDING PROTEIN HU"/>
    <property type="match status" value="1"/>
</dbReference>
<dbReference type="InterPro" id="IPR000119">
    <property type="entry name" value="Hist_DNA-bd"/>
</dbReference>
<reference evidence="5 6" key="1">
    <citation type="submission" date="2019-03" db="EMBL/GenBank/DDBJ databases">
        <title>Three New Species of Nocardioides, Nocardioides euryhalodurans sp. nov., Nocardioides seonyuensis sp. nov. and Nocardioides eburneoflavus sp. nov., Iolated from Soil.</title>
        <authorList>
            <person name="Roh S.G."/>
            <person name="Lee C."/>
            <person name="Kim M.-K."/>
            <person name="Kim S.B."/>
        </authorList>
    </citation>
    <scope>NUCLEOTIDE SEQUENCE [LARGE SCALE GENOMIC DNA]</scope>
    <source>
        <strain evidence="5 6">MMS17-SY117</strain>
    </source>
</reference>
<dbReference type="KEGG" id="noy:EXE57_12185"/>
<dbReference type="OrthoDB" id="9799835at2"/>
<dbReference type="Pfam" id="PF00216">
    <property type="entry name" value="Bac_DNA_binding"/>
    <property type="match status" value="1"/>
</dbReference>
<dbReference type="PANTHER" id="PTHR33175:SF3">
    <property type="entry name" value="DNA-BINDING PROTEIN HU-BETA"/>
    <property type="match status" value="1"/>
</dbReference>
<dbReference type="PRINTS" id="PR01727">
    <property type="entry name" value="DNABINDINGHU"/>
</dbReference>
<dbReference type="GO" id="GO:0003677">
    <property type="term" value="F:DNA binding"/>
    <property type="evidence" value="ECO:0007669"/>
    <property type="project" value="UniProtKB-KW"/>
</dbReference>
<keyword evidence="2 5" id="KW-0238">DNA-binding</keyword>
<evidence type="ECO:0000313" key="6">
    <source>
        <dbReference type="Proteomes" id="UP000294894"/>
    </source>
</evidence>
<dbReference type="SMART" id="SM00411">
    <property type="entry name" value="BHL"/>
    <property type="match status" value="1"/>
</dbReference>
<gene>
    <name evidence="5" type="ORF">EXE57_12185</name>
</gene>
<dbReference type="Gene3D" id="4.10.520.10">
    <property type="entry name" value="IHF-like DNA-binding proteins"/>
    <property type="match status" value="1"/>
</dbReference>
<dbReference type="EMBL" id="CP038267">
    <property type="protein sequence ID" value="QBR92943.1"/>
    <property type="molecule type" value="Genomic_DNA"/>
</dbReference>
<dbReference type="SUPFAM" id="SSF47729">
    <property type="entry name" value="IHF-like DNA-binding proteins"/>
    <property type="match status" value="1"/>
</dbReference>
<dbReference type="AlphaFoldDB" id="A0A4P7GLT4"/>
<dbReference type="PROSITE" id="PS00045">
    <property type="entry name" value="HISTONE_LIKE"/>
    <property type="match status" value="1"/>
</dbReference>
<dbReference type="GO" id="GO:0030527">
    <property type="term" value="F:structural constituent of chromatin"/>
    <property type="evidence" value="ECO:0007669"/>
    <property type="project" value="InterPro"/>
</dbReference>
<evidence type="ECO:0000256" key="2">
    <source>
        <dbReference type="ARBA" id="ARBA00023125"/>
    </source>
</evidence>
<accession>A0A4P7GLT4</accession>
<keyword evidence="1" id="KW-0226">DNA condensation</keyword>
<evidence type="ECO:0000256" key="4">
    <source>
        <dbReference type="SAM" id="MobiDB-lite"/>
    </source>
</evidence>
<dbReference type="Proteomes" id="UP000294894">
    <property type="component" value="Chromosome"/>
</dbReference>
<feature type="compositionally biased region" description="Basic and acidic residues" evidence="4">
    <location>
        <begin position="88"/>
        <end position="97"/>
    </location>
</feature>
<evidence type="ECO:0000256" key="3">
    <source>
        <dbReference type="RuleBase" id="RU003939"/>
    </source>
</evidence>
<evidence type="ECO:0000256" key="1">
    <source>
        <dbReference type="ARBA" id="ARBA00023067"/>
    </source>
</evidence>
<dbReference type="GO" id="GO:0030261">
    <property type="term" value="P:chromosome condensation"/>
    <property type="evidence" value="ECO:0007669"/>
    <property type="project" value="UniProtKB-KW"/>
</dbReference>
<sequence>MSGVSMNRTDLKNAVAEKAGLTGTDADKAVAAVIDSIAEALVAGDKVTIPGFGTFETRHRAARQGRNPQTGESMEIAASTSAAFKPGSDLKRRLSDA</sequence>
<name>A0A4P7GLT4_9ACTN</name>